<dbReference type="AlphaFoldDB" id="A0AAD5YXZ8"/>
<dbReference type="Proteomes" id="UP001213000">
    <property type="component" value="Unassembled WGS sequence"/>
</dbReference>
<keyword evidence="3" id="KW-1185">Reference proteome</keyword>
<organism evidence="2 3">
    <name type="scientific">Leucocoprinus birnbaumii</name>
    <dbReference type="NCBI Taxonomy" id="56174"/>
    <lineage>
        <taxon>Eukaryota</taxon>
        <taxon>Fungi</taxon>
        <taxon>Dikarya</taxon>
        <taxon>Basidiomycota</taxon>
        <taxon>Agaricomycotina</taxon>
        <taxon>Agaricomycetes</taxon>
        <taxon>Agaricomycetidae</taxon>
        <taxon>Agaricales</taxon>
        <taxon>Agaricineae</taxon>
        <taxon>Agaricaceae</taxon>
        <taxon>Leucocoprinus</taxon>
    </lineage>
</organism>
<reference evidence="2" key="1">
    <citation type="submission" date="2022-07" db="EMBL/GenBank/DDBJ databases">
        <title>Genome Sequence of Leucocoprinus birnbaumii.</title>
        <authorList>
            <person name="Buettner E."/>
        </authorList>
    </citation>
    <scope>NUCLEOTIDE SEQUENCE</scope>
    <source>
        <strain evidence="2">VT141</strain>
    </source>
</reference>
<feature type="region of interest" description="Disordered" evidence="1">
    <location>
        <begin position="43"/>
        <end position="70"/>
    </location>
</feature>
<proteinExistence type="predicted"/>
<dbReference type="EMBL" id="JANIEX010000052">
    <property type="protein sequence ID" value="KAJ3574946.1"/>
    <property type="molecule type" value="Genomic_DNA"/>
</dbReference>
<comment type="caution">
    <text evidence="2">The sequence shown here is derived from an EMBL/GenBank/DDBJ whole genome shotgun (WGS) entry which is preliminary data.</text>
</comment>
<protein>
    <submittedName>
        <fullName evidence="2">Uncharacterized protein</fullName>
    </submittedName>
</protein>
<feature type="compositionally biased region" description="Basic and acidic residues" evidence="1">
    <location>
        <begin position="54"/>
        <end position="70"/>
    </location>
</feature>
<sequence>MAVTLENAAAPAITAHVNKRLAAGAFMAFGEASQGADADRIRISLSSPDGSDLGSEKGDCRQNGKDVLHV</sequence>
<evidence type="ECO:0000256" key="1">
    <source>
        <dbReference type="SAM" id="MobiDB-lite"/>
    </source>
</evidence>
<name>A0AAD5YXZ8_9AGAR</name>
<evidence type="ECO:0000313" key="3">
    <source>
        <dbReference type="Proteomes" id="UP001213000"/>
    </source>
</evidence>
<gene>
    <name evidence="2" type="ORF">NP233_g1410</name>
</gene>
<feature type="compositionally biased region" description="Low complexity" evidence="1">
    <location>
        <begin position="44"/>
        <end position="53"/>
    </location>
</feature>
<accession>A0AAD5YXZ8</accession>
<evidence type="ECO:0000313" key="2">
    <source>
        <dbReference type="EMBL" id="KAJ3574946.1"/>
    </source>
</evidence>